<keyword evidence="2" id="KW-0479">Metal-binding</keyword>
<evidence type="ECO:0000256" key="2">
    <source>
        <dbReference type="ARBA" id="ARBA00022723"/>
    </source>
</evidence>
<dbReference type="EMBL" id="CP001322">
    <property type="protein sequence ID" value="ACL04757.1"/>
    <property type="molecule type" value="Genomic_DNA"/>
</dbReference>
<sequence>MIFAGLDIGSRSMELVLLQKGRIVEWRKTDTGYDPLGQASHIMEGLSWDSLTATGYGRKLISDNLNAQAITEIQAHALGVRELFPEARTVLDIGGQDTKAMALLPNGKISRFEMNDRCAAGTGKFLEFMATSLSQPLEKFGGFALTGRPGVSINSMCTVFAETEATSLMAKGCKASDIALALHHSVVRRSLSMLKRVGLNDPVVFTGGVARNPCMVKLLEQDLAMNLCIPQNPEMTGALGAALYGASKARAHSTASK</sequence>
<dbReference type="Gene3D" id="3.30.420.40">
    <property type="match status" value="2"/>
</dbReference>
<dbReference type="InterPro" id="IPR051805">
    <property type="entry name" value="Dehydratase_Activator_Redct"/>
</dbReference>
<dbReference type="RefSeq" id="WP_015947817.1">
    <property type="nucleotide sequence ID" value="NC_011768.1"/>
</dbReference>
<evidence type="ECO:0000313" key="6">
    <source>
        <dbReference type="EMBL" id="ACL04757.1"/>
    </source>
</evidence>
<evidence type="ECO:0000256" key="4">
    <source>
        <dbReference type="ARBA" id="ARBA00023014"/>
    </source>
</evidence>
<dbReference type="PANTHER" id="PTHR32329">
    <property type="entry name" value="BIFUNCTIONAL PROTEIN [INCLUDES 2-HYDROXYACYL-COA DEHYDRATASE (N-TER) AND ITS ACTIVATOR DOMAIN (C_TERM)-RELATED"/>
    <property type="match status" value="1"/>
</dbReference>
<keyword evidence="7" id="KW-1185">Reference proteome</keyword>
<dbReference type="eggNOG" id="COG1924">
    <property type="taxonomic scope" value="Bacteria"/>
</dbReference>
<keyword evidence="3" id="KW-0408">Iron</keyword>
<keyword evidence="4" id="KW-0411">Iron-sulfur</keyword>
<dbReference type="KEGG" id="dal:Dalk_3067"/>
<dbReference type="CDD" id="cd24036">
    <property type="entry name" value="ASKHA_NBD_BcrAD_BadFG_HgdC_HadI"/>
    <property type="match status" value="1"/>
</dbReference>
<gene>
    <name evidence="6" type="ordered locus">Dalk_3067</name>
</gene>
<organism evidence="6 7">
    <name type="scientific">Desulfatibacillum aliphaticivorans</name>
    <dbReference type="NCBI Taxonomy" id="218208"/>
    <lineage>
        <taxon>Bacteria</taxon>
        <taxon>Pseudomonadati</taxon>
        <taxon>Thermodesulfobacteriota</taxon>
        <taxon>Desulfobacteria</taxon>
        <taxon>Desulfobacterales</taxon>
        <taxon>Desulfatibacillaceae</taxon>
        <taxon>Desulfatibacillum</taxon>
    </lineage>
</organism>
<dbReference type="Pfam" id="PF01869">
    <property type="entry name" value="BcrAD_BadFG"/>
    <property type="match status" value="1"/>
</dbReference>
<reference evidence="6 7" key="1">
    <citation type="journal article" date="2012" name="Environ. Microbiol.">
        <title>The genome sequence of Desulfatibacillum alkenivorans AK-01: a blueprint for anaerobic alkane oxidation.</title>
        <authorList>
            <person name="Callaghan A.V."/>
            <person name="Morris B.E."/>
            <person name="Pereira I.A."/>
            <person name="McInerney M.J."/>
            <person name="Austin R.N."/>
            <person name="Groves J.T."/>
            <person name="Kukor J.J."/>
            <person name="Suflita J.M."/>
            <person name="Young L.Y."/>
            <person name="Zylstra G.J."/>
            <person name="Wawrik B."/>
        </authorList>
    </citation>
    <scope>NUCLEOTIDE SEQUENCE [LARGE SCALE GENOMIC DNA]</scope>
    <source>
        <strain evidence="6 7">AK-01</strain>
    </source>
</reference>
<evidence type="ECO:0000313" key="7">
    <source>
        <dbReference type="Proteomes" id="UP000000739"/>
    </source>
</evidence>
<dbReference type="InterPro" id="IPR002731">
    <property type="entry name" value="ATPase_BadF"/>
</dbReference>
<dbReference type="Proteomes" id="UP000000739">
    <property type="component" value="Chromosome"/>
</dbReference>
<dbReference type="PANTHER" id="PTHR32329:SF8">
    <property type="entry name" value="ACTIVATOR OF (R)-2-HYDROXYGLUTARYL-COA DEHYDRATASE"/>
    <property type="match status" value="1"/>
</dbReference>
<evidence type="ECO:0000256" key="3">
    <source>
        <dbReference type="ARBA" id="ARBA00023004"/>
    </source>
</evidence>
<name>B8FBK4_DESAL</name>
<evidence type="ECO:0000256" key="1">
    <source>
        <dbReference type="ARBA" id="ARBA00001966"/>
    </source>
</evidence>
<feature type="domain" description="ATPase BadF/BadG/BcrA/BcrD type" evidence="5">
    <location>
        <begin position="5"/>
        <end position="245"/>
    </location>
</feature>
<dbReference type="GO" id="GO:0051536">
    <property type="term" value="F:iron-sulfur cluster binding"/>
    <property type="evidence" value="ECO:0007669"/>
    <property type="project" value="UniProtKB-KW"/>
</dbReference>
<proteinExistence type="predicted"/>
<dbReference type="SUPFAM" id="SSF53067">
    <property type="entry name" value="Actin-like ATPase domain"/>
    <property type="match status" value="1"/>
</dbReference>
<dbReference type="NCBIfam" id="TIGR00241">
    <property type="entry name" value="CoA_E_activ"/>
    <property type="match status" value="1"/>
</dbReference>
<dbReference type="InterPro" id="IPR043129">
    <property type="entry name" value="ATPase_NBD"/>
</dbReference>
<protein>
    <submittedName>
        <fullName evidence="6">2-Hydroxyglutaryl-CoA dehydratase, alpha subunit</fullName>
    </submittedName>
</protein>
<dbReference type="InterPro" id="IPR008275">
    <property type="entry name" value="CoA_E_activase_dom"/>
</dbReference>
<dbReference type="AlphaFoldDB" id="B8FBK4"/>
<dbReference type="HOGENOM" id="CLU_066597_0_0_7"/>
<comment type="cofactor">
    <cofactor evidence="1">
        <name>[4Fe-4S] cluster</name>
        <dbReference type="ChEBI" id="CHEBI:49883"/>
    </cofactor>
</comment>
<dbReference type="GO" id="GO:0046872">
    <property type="term" value="F:metal ion binding"/>
    <property type="evidence" value="ECO:0007669"/>
    <property type="project" value="UniProtKB-KW"/>
</dbReference>
<evidence type="ECO:0000259" key="5">
    <source>
        <dbReference type="Pfam" id="PF01869"/>
    </source>
</evidence>
<accession>B8FBK4</accession>